<comment type="catalytic activity">
    <reaction evidence="8">
        <text>DNA(n) + a 2'-deoxyribonucleoside 5'-triphosphate = DNA(n+1) + diphosphate</text>
        <dbReference type="Rhea" id="RHEA:22508"/>
        <dbReference type="Rhea" id="RHEA-COMP:17339"/>
        <dbReference type="Rhea" id="RHEA-COMP:17340"/>
        <dbReference type="ChEBI" id="CHEBI:33019"/>
        <dbReference type="ChEBI" id="CHEBI:61560"/>
        <dbReference type="ChEBI" id="CHEBI:173112"/>
        <dbReference type="EC" id="2.7.7.7"/>
    </reaction>
</comment>
<dbReference type="Gene3D" id="1.20.272.10">
    <property type="match status" value="1"/>
</dbReference>
<dbReference type="NCBIfam" id="TIGR01128">
    <property type="entry name" value="holA"/>
    <property type="match status" value="1"/>
</dbReference>
<evidence type="ECO:0000259" key="10">
    <source>
        <dbReference type="Pfam" id="PF21694"/>
    </source>
</evidence>
<dbReference type="InterPro" id="IPR008921">
    <property type="entry name" value="DNA_pol3_clamp-load_cplx_C"/>
</dbReference>
<keyword evidence="3 11" id="KW-0808">Transferase</keyword>
<reference evidence="11 12" key="1">
    <citation type="submission" date="2010-07" db="EMBL/GenBank/DDBJ databases">
        <authorList>
            <person name="Muzny D."/>
            <person name="Qin X."/>
            <person name="Deng J."/>
            <person name="Jiang H."/>
            <person name="Liu Y."/>
            <person name="Qu J."/>
            <person name="Song X.-Z."/>
            <person name="Zhang L."/>
            <person name="Thornton R."/>
            <person name="Coyle M."/>
            <person name="Francisco L."/>
            <person name="Jackson L."/>
            <person name="Javaid M."/>
            <person name="Korchina V."/>
            <person name="Kovar C."/>
            <person name="Mata R."/>
            <person name="Mathew T."/>
            <person name="Ngo R."/>
            <person name="Nguyen L."/>
            <person name="Nguyen N."/>
            <person name="Okwuonu G."/>
            <person name="Ongeri F."/>
            <person name="Pham C."/>
            <person name="Simmons D."/>
            <person name="Wilczek-Boney K."/>
            <person name="Hale W."/>
            <person name="Jakkamsetti A."/>
            <person name="Pham P."/>
            <person name="Ruth R."/>
            <person name="San Lucas F."/>
            <person name="Warren J."/>
            <person name="Zhang J."/>
            <person name="Zhao Z."/>
            <person name="Zhou C."/>
            <person name="Zhu D."/>
            <person name="Lee S."/>
            <person name="Bess C."/>
            <person name="Blankenburg K."/>
            <person name="Forbes L."/>
            <person name="Fu Q."/>
            <person name="Gubbala S."/>
            <person name="Hirani K."/>
            <person name="Jayaseelan J.C."/>
            <person name="Lara F."/>
            <person name="Munidasa M."/>
            <person name="Palculict T."/>
            <person name="Patil S."/>
            <person name="Pu L.-L."/>
            <person name="Saada N."/>
            <person name="Tang L."/>
            <person name="Weissenberger G."/>
            <person name="Zhu Y."/>
            <person name="Hemphill L."/>
            <person name="Shang Y."/>
            <person name="Youmans B."/>
            <person name="Ayvaz T."/>
            <person name="Ross M."/>
            <person name="Santibanez J."/>
            <person name="Aqrawi P."/>
            <person name="Gross S."/>
            <person name="Joshi V."/>
            <person name="Fowler G."/>
            <person name="Nazareth L."/>
            <person name="Reid J."/>
            <person name="Worley K."/>
            <person name="Petrosino J."/>
            <person name="Highlander S."/>
            <person name="Gibbs R."/>
        </authorList>
    </citation>
    <scope>NUCLEOTIDE SEQUENCE [LARGE SCALE GENOMIC DNA]</scope>
    <source>
        <strain evidence="11 12">ATCC 6249</strain>
    </source>
</reference>
<dbReference type="SUPFAM" id="SSF48019">
    <property type="entry name" value="post-AAA+ oligomerization domain-like"/>
    <property type="match status" value="1"/>
</dbReference>
<dbReference type="Pfam" id="PF06144">
    <property type="entry name" value="DNA_pol3_delta"/>
    <property type="match status" value="1"/>
</dbReference>
<evidence type="ECO:0000313" key="12">
    <source>
        <dbReference type="Proteomes" id="UP000003823"/>
    </source>
</evidence>
<accession>E0PRU1</accession>
<proteinExistence type="inferred from homology"/>
<dbReference type="EC" id="2.7.7.7" evidence="1"/>
<dbReference type="HOGENOM" id="CLU_044694_4_2_9"/>
<evidence type="ECO:0000256" key="4">
    <source>
        <dbReference type="ARBA" id="ARBA00022695"/>
    </source>
</evidence>
<sequence>MKSKNQKKREKMLAIEESQNLSLSNLSSLTLFTGSDQGQFGVMKDQVLKQIGYDPADLNFAYFDMKEVAYKDLELELVSLPFFADEKIVILDHFVDITTAKKRFLTDDELKSFEEYLDNPSPTTKLLIFAEGKLDSKRRLVKLLKRDATVFDAIEPKEQELRQYFQKCSQTQGLQFVGQSFENLLIKSGFQFSEIQKNLFFLQSYKSDDVIEEKDIVEAIPKTLQDNIFDLTQLILAKKIDLARDLVRDLTLQGEDEIKLIAVMLGQFRTFTQVKILSDAGQTESQIVSSLGTYLGRNPNPYQIKFALRDSRGISLTFLKRAISYLIETDYQIKTGVYEKGYLFEKALLQIATEAN</sequence>
<dbReference type="eggNOG" id="COG1466">
    <property type="taxonomic scope" value="Bacteria"/>
</dbReference>
<keyword evidence="6" id="KW-0239">DNA-directed DNA polymerase</keyword>
<comment type="similarity">
    <text evidence="7">Belongs to the DNA polymerase HolA subunit family.</text>
</comment>
<evidence type="ECO:0000256" key="3">
    <source>
        <dbReference type="ARBA" id="ARBA00022679"/>
    </source>
</evidence>
<organism evidence="11 12">
    <name type="scientific">Streptococcus mitis ATCC 6249</name>
    <dbReference type="NCBI Taxonomy" id="864567"/>
    <lineage>
        <taxon>Bacteria</taxon>
        <taxon>Bacillati</taxon>
        <taxon>Bacillota</taxon>
        <taxon>Bacilli</taxon>
        <taxon>Lactobacillales</taxon>
        <taxon>Streptococcaceae</taxon>
        <taxon>Streptococcus</taxon>
        <taxon>Streptococcus mitis group</taxon>
    </lineage>
</organism>
<dbReference type="GO" id="GO:0006261">
    <property type="term" value="P:DNA-templated DNA replication"/>
    <property type="evidence" value="ECO:0007669"/>
    <property type="project" value="TreeGrafter"/>
</dbReference>
<evidence type="ECO:0000256" key="2">
    <source>
        <dbReference type="ARBA" id="ARBA00017703"/>
    </source>
</evidence>
<dbReference type="AlphaFoldDB" id="E0PRU1"/>
<comment type="caution">
    <text evidence="11">The sequence shown here is derived from an EMBL/GenBank/DDBJ whole genome shotgun (WGS) entry which is preliminary data.</text>
</comment>
<feature type="domain" description="DNA polymerase III delta subunit-like C-terminal" evidence="10">
    <location>
        <begin position="225"/>
        <end position="350"/>
    </location>
</feature>
<keyword evidence="5" id="KW-0235">DNA replication</keyword>
<dbReference type="GO" id="GO:0003677">
    <property type="term" value="F:DNA binding"/>
    <property type="evidence" value="ECO:0007669"/>
    <property type="project" value="InterPro"/>
</dbReference>
<evidence type="ECO:0000256" key="5">
    <source>
        <dbReference type="ARBA" id="ARBA00022705"/>
    </source>
</evidence>
<dbReference type="Proteomes" id="UP000003823">
    <property type="component" value="Unassembled WGS sequence"/>
</dbReference>
<gene>
    <name evidence="11" type="primary">holA</name>
    <name evidence="11" type="ORF">HMPREF8571_1258</name>
</gene>
<dbReference type="PANTHER" id="PTHR34388:SF1">
    <property type="entry name" value="DNA POLYMERASE III SUBUNIT DELTA"/>
    <property type="match status" value="1"/>
</dbReference>
<dbReference type="GO" id="GO:0003887">
    <property type="term" value="F:DNA-directed DNA polymerase activity"/>
    <property type="evidence" value="ECO:0007669"/>
    <property type="project" value="UniProtKB-KW"/>
</dbReference>
<name>E0PRU1_STRMT</name>
<dbReference type="Pfam" id="PF21694">
    <property type="entry name" value="DNA_pol3_delta_C"/>
    <property type="match status" value="1"/>
</dbReference>
<dbReference type="InterPro" id="IPR048466">
    <property type="entry name" value="DNA_pol3_delta-like_C"/>
</dbReference>
<evidence type="ECO:0000313" key="11">
    <source>
        <dbReference type="EMBL" id="EFM31155.1"/>
    </source>
</evidence>
<evidence type="ECO:0000259" key="9">
    <source>
        <dbReference type="Pfam" id="PF06144"/>
    </source>
</evidence>
<protein>
    <recommendedName>
        <fullName evidence="2">DNA polymerase III subunit delta</fullName>
        <ecNumber evidence="1">2.7.7.7</ecNumber>
    </recommendedName>
</protein>
<evidence type="ECO:0000256" key="7">
    <source>
        <dbReference type="ARBA" id="ARBA00034754"/>
    </source>
</evidence>
<dbReference type="InterPro" id="IPR010372">
    <property type="entry name" value="DNA_pol3_delta_N"/>
</dbReference>
<dbReference type="PANTHER" id="PTHR34388">
    <property type="entry name" value="DNA POLYMERASE III SUBUNIT DELTA"/>
    <property type="match status" value="1"/>
</dbReference>
<dbReference type="EMBL" id="AEEN01000013">
    <property type="protein sequence ID" value="EFM31155.1"/>
    <property type="molecule type" value="Genomic_DNA"/>
</dbReference>
<evidence type="ECO:0000256" key="6">
    <source>
        <dbReference type="ARBA" id="ARBA00022932"/>
    </source>
</evidence>
<keyword evidence="4 11" id="KW-0548">Nucleotidyltransferase</keyword>
<feature type="domain" description="DNA polymerase III delta N-terminal" evidence="9">
    <location>
        <begin position="31"/>
        <end position="153"/>
    </location>
</feature>
<evidence type="ECO:0000256" key="1">
    <source>
        <dbReference type="ARBA" id="ARBA00012417"/>
    </source>
</evidence>
<dbReference type="InterPro" id="IPR005790">
    <property type="entry name" value="DNA_polIII_delta"/>
</dbReference>
<dbReference type="Gene3D" id="3.40.50.300">
    <property type="entry name" value="P-loop containing nucleotide triphosphate hydrolases"/>
    <property type="match status" value="1"/>
</dbReference>
<dbReference type="InterPro" id="IPR027417">
    <property type="entry name" value="P-loop_NTPase"/>
</dbReference>
<dbReference type="GO" id="GO:0009360">
    <property type="term" value="C:DNA polymerase III complex"/>
    <property type="evidence" value="ECO:0007669"/>
    <property type="project" value="InterPro"/>
</dbReference>
<evidence type="ECO:0000256" key="8">
    <source>
        <dbReference type="ARBA" id="ARBA00049244"/>
    </source>
</evidence>
<dbReference type="SUPFAM" id="SSF52540">
    <property type="entry name" value="P-loop containing nucleoside triphosphate hydrolases"/>
    <property type="match status" value="1"/>
</dbReference>